<keyword evidence="6" id="KW-0597">Phosphoprotein</keyword>
<evidence type="ECO:0000256" key="7">
    <source>
        <dbReference type="ARBA" id="ARBA00022679"/>
    </source>
</evidence>
<evidence type="ECO:0000256" key="13">
    <source>
        <dbReference type="ARBA" id="ARBA00023012"/>
    </source>
</evidence>
<evidence type="ECO:0000256" key="12">
    <source>
        <dbReference type="ARBA" id="ARBA00022989"/>
    </source>
</evidence>
<accession>A0ABU5IPU2</accession>
<organism evidence="17 18">
    <name type="scientific">Azohydromonas lata</name>
    <dbReference type="NCBI Taxonomy" id="45677"/>
    <lineage>
        <taxon>Bacteria</taxon>
        <taxon>Pseudomonadati</taxon>
        <taxon>Pseudomonadota</taxon>
        <taxon>Betaproteobacteria</taxon>
        <taxon>Burkholderiales</taxon>
        <taxon>Sphaerotilaceae</taxon>
        <taxon>Azohydromonas</taxon>
    </lineage>
</organism>
<evidence type="ECO:0000256" key="5">
    <source>
        <dbReference type="ARBA" id="ARBA00022519"/>
    </source>
</evidence>
<keyword evidence="12" id="KW-1133">Transmembrane helix</keyword>
<dbReference type="InterPro" id="IPR036890">
    <property type="entry name" value="HATPase_C_sf"/>
</dbReference>
<dbReference type="InterPro" id="IPR004358">
    <property type="entry name" value="Sig_transdc_His_kin-like_C"/>
</dbReference>
<dbReference type="InterPro" id="IPR005467">
    <property type="entry name" value="His_kinase_dom"/>
</dbReference>
<evidence type="ECO:0000256" key="8">
    <source>
        <dbReference type="ARBA" id="ARBA00022692"/>
    </source>
</evidence>
<dbReference type="SMART" id="SM00387">
    <property type="entry name" value="HATPase_c"/>
    <property type="match status" value="1"/>
</dbReference>
<dbReference type="PANTHER" id="PTHR44936">
    <property type="entry name" value="SENSOR PROTEIN CREC"/>
    <property type="match status" value="1"/>
</dbReference>
<dbReference type="PANTHER" id="PTHR44936:SF5">
    <property type="entry name" value="SENSOR HISTIDINE KINASE ENVZ"/>
    <property type="match status" value="1"/>
</dbReference>
<dbReference type="CDD" id="cd00075">
    <property type="entry name" value="HATPase"/>
    <property type="match status" value="1"/>
</dbReference>
<keyword evidence="9" id="KW-0547">Nucleotide-binding</keyword>
<reference evidence="17 18" key="1">
    <citation type="submission" date="2023-11" db="EMBL/GenBank/DDBJ databases">
        <title>Draft genome of Azohydromonas lata strain H1 (DSM1123), a polyhydroxyalkanoate producer.</title>
        <authorList>
            <person name="Traversa D."/>
            <person name="D'Addabbo P."/>
            <person name="Pazzani C."/>
            <person name="Manzari C."/>
            <person name="Chiara M."/>
            <person name="Scrascia M."/>
        </authorList>
    </citation>
    <scope>NUCLEOTIDE SEQUENCE [LARGE SCALE GENOMIC DNA]</scope>
    <source>
        <strain evidence="17 18">H1</strain>
    </source>
</reference>
<feature type="domain" description="HAMP" evidence="16">
    <location>
        <begin position="33"/>
        <end position="89"/>
    </location>
</feature>
<evidence type="ECO:0000256" key="11">
    <source>
        <dbReference type="ARBA" id="ARBA00022840"/>
    </source>
</evidence>
<dbReference type="PRINTS" id="PR00344">
    <property type="entry name" value="BCTRLSENSOR"/>
</dbReference>
<evidence type="ECO:0000256" key="1">
    <source>
        <dbReference type="ARBA" id="ARBA00000085"/>
    </source>
</evidence>
<evidence type="ECO:0000313" key="18">
    <source>
        <dbReference type="Proteomes" id="UP001293718"/>
    </source>
</evidence>
<dbReference type="RefSeq" id="WP_322468197.1">
    <property type="nucleotide sequence ID" value="NZ_JAXOJX010000087.1"/>
</dbReference>
<keyword evidence="18" id="KW-1185">Reference proteome</keyword>
<dbReference type="Proteomes" id="UP001293718">
    <property type="component" value="Unassembled WGS sequence"/>
</dbReference>
<feature type="non-terminal residue" evidence="17">
    <location>
        <position position="1"/>
    </location>
</feature>
<evidence type="ECO:0000256" key="2">
    <source>
        <dbReference type="ARBA" id="ARBA00004429"/>
    </source>
</evidence>
<dbReference type="InterPro" id="IPR003660">
    <property type="entry name" value="HAMP_dom"/>
</dbReference>
<evidence type="ECO:0000256" key="3">
    <source>
        <dbReference type="ARBA" id="ARBA00012438"/>
    </source>
</evidence>
<keyword evidence="13" id="KW-0902">Two-component regulatory system</keyword>
<dbReference type="SUPFAM" id="SSF55874">
    <property type="entry name" value="ATPase domain of HSP90 chaperone/DNA topoisomerase II/histidine kinase"/>
    <property type="match status" value="1"/>
</dbReference>
<dbReference type="PROSITE" id="PS50109">
    <property type="entry name" value="HIS_KIN"/>
    <property type="match status" value="1"/>
</dbReference>
<dbReference type="Gene3D" id="1.10.287.130">
    <property type="match status" value="1"/>
</dbReference>
<feature type="domain" description="Histidine kinase" evidence="15">
    <location>
        <begin position="97"/>
        <end position="314"/>
    </location>
</feature>
<keyword evidence="14" id="KW-0472">Membrane</keyword>
<evidence type="ECO:0000256" key="9">
    <source>
        <dbReference type="ARBA" id="ARBA00022741"/>
    </source>
</evidence>
<dbReference type="SMART" id="SM00388">
    <property type="entry name" value="HisKA"/>
    <property type="match status" value="1"/>
</dbReference>
<evidence type="ECO:0000256" key="6">
    <source>
        <dbReference type="ARBA" id="ARBA00022553"/>
    </source>
</evidence>
<evidence type="ECO:0000256" key="10">
    <source>
        <dbReference type="ARBA" id="ARBA00022777"/>
    </source>
</evidence>
<dbReference type="SMART" id="SM00304">
    <property type="entry name" value="HAMP"/>
    <property type="match status" value="1"/>
</dbReference>
<dbReference type="GO" id="GO:0005524">
    <property type="term" value="F:ATP binding"/>
    <property type="evidence" value="ECO:0007669"/>
    <property type="project" value="UniProtKB-KW"/>
</dbReference>
<dbReference type="InterPro" id="IPR050980">
    <property type="entry name" value="2C_sensor_his_kinase"/>
</dbReference>
<comment type="caution">
    <text evidence="17">The sequence shown here is derived from an EMBL/GenBank/DDBJ whole genome shotgun (WGS) entry which is preliminary data.</text>
</comment>
<keyword evidence="7" id="KW-0808">Transferase</keyword>
<sequence length="314" mass="33536">GPPHRGGLPPADLALDYGVRLLVIALAAWWGSRWVAAPMRRLAGAARGLGPALREGAPPVLDERGGTREVREAAQVFNAMARQLQQQFRARTLLMASVSHDVRTPLTRLRLRLERLERPQDAALVGRCIADVREIDALVESALELTRSEQAQEAPRILDLAALVQAVADDRIEQGQALSCGWADEGGGAAAPVAAPAAATARVQPAALRRVLENLLDNALRHGTRAHLALRREGGAVCITVDDDGPGIPRAQLDAVLDPFVQLHDADPRRHHRAGLGLGLHIARDLVRRQGGTLTLDNLGGGGLRAQVRLPAAP</sequence>
<dbReference type="PROSITE" id="PS50885">
    <property type="entry name" value="HAMP"/>
    <property type="match status" value="1"/>
</dbReference>
<comment type="subcellular location">
    <subcellularLocation>
        <location evidence="2">Cell inner membrane</location>
        <topology evidence="2">Multi-pass membrane protein</topology>
    </subcellularLocation>
</comment>
<name>A0ABU5IPU2_9BURK</name>
<comment type="catalytic activity">
    <reaction evidence="1">
        <text>ATP + protein L-histidine = ADP + protein N-phospho-L-histidine.</text>
        <dbReference type="EC" id="2.7.13.3"/>
    </reaction>
</comment>
<evidence type="ECO:0000259" key="15">
    <source>
        <dbReference type="PROSITE" id="PS50109"/>
    </source>
</evidence>
<dbReference type="Pfam" id="PF00512">
    <property type="entry name" value="HisKA"/>
    <property type="match status" value="1"/>
</dbReference>
<dbReference type="InterPro" id="IPR036097">
    <property type="entry name" value="HisK_dim/P_sf"/>
</dbReference>
<keyword evidence="8" id="KW-0812">Transmembrane</keyword>
<dbReference type="Gene3D" id="3.30.565.10">
    <property type="entry name" value="Histidine kinase-like ATPase, C-terminal domain"/>
    <property type="match status" value="1"/>
</dbReference>
<proteinExistence type="predicted"/>
<dbReference type="InterPro" id="IPR003661">
    <property type="entry name" value="HisK_dim/P_dom"/>
</dbReference>
<keyword evidence="11 17" id="KW-0067">ATP-binding</keyword>
<evidence type="ECO:0000256" key="14">
    <source>
        <dbReference type="ARBA" id="ARBA00023136"/>
    </source>
</evidence>
<evidence type="ECO:0000256" key="4">
    <source>
        <dbReference type="ARBA" id="ARBA00022475"/>
    </source>
</evidence>
<evidence type="ECO:0000259" key="16">
    <source>
        <dbReference type="PROSITE" id="PS50885"/>
    </source>
</evidence>
<protein>
    <recommendedName>
        <fullName evidence="3">histidine kinase</fullName>
        <ecNumber evidence="3">2.7.13.3</ecNumber>
    </recommendedName>
</protein>
<dbReference type="SUPFAM" id="SSF47384">
    <property type="entry name" value="Homodimeric domain of signal transducing histidine kinase"/>
    <property type="match status" value="1"/>
</dbReference>
<keyword evidence="10" id="KW-0418">Kinase</keyword>
<dbReference type="InterPro" id="IPR003594">
    <property type="entry name" value="HATPase_dom"/>
</dbReference>
<gene>
    <name evidence="17" type="ORF">SM757_30335</name>
</gene>
<keyword evidence="5" id="KW-0997">Cell inner membrane</keyword>
<dbReference type="EMBL" id="JAXOJX010000087">
    <property type="protein sequence ID" value="MDZ5460884.1"/>
    <property type="molecule type" value="Genomic_DNA"/>
</dbReference>
<dbReference type="EC" id="2.7.13.3" evidence="3"/>
<keyword evidence="4" id="KW-1003">Cell membrane</keyword>
<dbReference type="Pfam" id="PF02518">
    <property type="entry name" value="HATPase_c"/>
    <property type="match status" value="1"/>
</dbReference>
<evidence type="ECO:0000313" key="17">
    <source>
        <dbReference type="EMBL" id="MDZ5460884.1"/>
    </source>
</evidence>